<evidence type="ECO:0000256" key="5">
    <source>
        <dbReference type="SAM" id="MobiDB-lite"/>
    </source>
</evidence>
<keyword evidence="1" id="KW-0479">Metal-binding</keyword>
<reference evidence="7 8" key="1">
    <citation type="submission" date="2019-01" db="EMBL/GenBank/DDBJ databases">
        <title>Sequencing of cultivated peanut Arachis hypogaea provides insights into genome evolution and oil improvement.</title>
        <authorList>
            <person name="Chen X."/>
        </authorList>
    </citation>
    <scope>NUCLEOTIDE SEQUENCE [LARGE SCALE GENOMIC DNA]</scope>
    <source>
        <strain evidence="8">cv. Fuhuasheng</strain>
        <tissue evidence="7">Leaves</tissue>
    </source>
</reference>
<comment type="caution">
    <text evidence="7">The sequence shown here is derived from an EMBL/GenBank/DDBJ whole genome shotgun (WGS) entry which is preliminary data.</text>
</comment>
<evidence type="ECO:0000256" key="2">
    <source>
        <dbReference type="ARBA" id="ARBA00022771"/>
    </source>
</evidence>
<dbReference type="PROSITE" id="PS51999">
    <property type="entry name" value="ZF_GRF"/>
    <property type="match status" value="1"/>
</dbReference>
<sequence length="343" mass="37339">MDEGISWRFQQSTQYAWPHLADFNFFSNQTVLSKHISQVWVVMISPELCLSNPTSFRTLSSSSNQASSTFVALQPWWISNRHASDFVIERLDDTSLILVFRSFLMFDLVKVVKRLLFRDVVHSSRDSSSSSSSDSWSSSPSSDSSSSSSSRGSSSRDSSSSSSSDSSSSSSFRDSSSSSSNSSSSSSSDSSSSSSSSDSSSSSPSRGSSSRDSSSSSSSDSSSFSSSSDSSSSSSSSDSSSSSSSSSVSYSRRSAPPEWCGCGCRPVLRWSGTDSNPNKLFYGCPNYNTSRKRWCGFFVWTDSVNKEQVEKSELCGDEVKINFDWRLRRLEEDVQMQKLLPSC</sequence>
<dbReference type="InterPro" id="IPR010666">
    <property type="entry name" value="Znf_GRF"/>
</dbReference>
<gene>
    <name evidence="7" type="ORF">Ahy_B03g067820</name>
</gene>
<evidence type="ECO:0000313" key="8">
    <source>
        <dbReference type="Proteomes" id="UP000289738"/>
    </source>
</evidence>
<keyword evidence="3" id="KW-0862">Zinc</keyword>
<name>A0A445A7T1_ARAHY</name>
<evidence type="ECO:0000313" key="7">
    <source>
        <dbReference type="EMBL" id="RYR22513.1"/>
    </source>
</evidence>
<dbReference type="Proteomes" id="UP000289738">
    <property type="component" value="Chromosome B03"/>
</dbReference>
<proteinExistence type="predicted"/>
<protein>
    <recommendedName>
        <fullName evidence="6">GRF-type domain-containing protein</fullName>
    </recommendedName>
</protein>
<feature type="region of interest" description="Disordered" evidence="5">
    <location>
        <begin position="124"/>
        <end position="258"/>
    </location>
</feature>
<accession>A0A445A7T1</accession>
<feature type="domain" description="GRF-type" evidence="6">
    <location>
        <begin position="260"/>
        <end position="304"/>
    </location>
</feature>
<evidence type="ECO:0000256" key="4">
    <source>
        <dbReference type="PROSITE-ProRule" id="PRU01343"/>
    </source>
</evidence>
<keyword evidence="2 4" id="KW-0863">Zinc-finger</keyword>
<keyword evidence="8" id="KW-1185">Reference proteome</keyword>
<organism evidence="7 8">
    <name type="scientific">Arachis hypogaea</name>
    <name type="common">Peanut</name>
    <dbReference type="NCBI Taxonomy" id="3818"/>
    <lineage>
        <taxon>Eukaryota</taxon>
        <taxon>Viridiplantae</taxon>
        <taxon>Streptophyta</taxon>
        <taxon>Embryophyta</taxon>
        <taxon>Tracheophyta</taxon>
        <taxon>Spermatophyta</taxon>
        <taxon>Magnoliopsida</taxon>
        <taxon>eudicotyledons</taxon>
        <taxon>Gunneridae</taxon>
        <taxon>Pentapetalae</taxon>
        <taxon>rosids</taxon>
        <taxon>fabids</taxon>
        <taxon>Fabales</taxon>
        <taxon>Fabaceae</taxon>
        <taxon>Papilionoideae</taxon>
        <taxon>50 kb inversion clade</taxon>
        <taxon>dalbergioids sensu lato</taxon>
        <taxon>Dalbergieae</taxon>
        <taxon>Pterocarpus clade</taxon>
        <taxon>Arachis</taxon>
    </lineage>
</organism>
<evidence type="ECO:0000256" key="3">
    <source>
        <dbReference type="ARBA" id="ARBA00022833"/>
    </source>
</evidence>
<evidence type="ECO:0000256" key="1">
    <source>
        <dbReference type="ARBA" id="ARBA00022723"/>
    </source>
</evidence>
<dbReference type="EMBL" id="SDMP01000013">
    <property type="protein sequence ID" value="RYR22513.1"/>
    <property type="molecule type" value="Genomic_DNA"/>
</dbReference>
<dbReference type="GO" id="GO:0008270">
    <property type="term" value="F:zinc ion binding"/>
    <property type="evidence" value="ECO:0007669"/>
    <property type="project" value="UniProtKB-KW"/>
</dbReference>
<dbReference type="AlphaFoldDB" id="A0A445A7T1"/>
<feature type="compositionally biased region" description="Low complexity" evidence="5">
    <location>
        <begin position="126"/>
        <end position="254"/>
    </location>
</feature>
<evidence type="ECO:0000259" key="6">
    <source>
        <dbReference type="PROSITE" id="PS51999"/>
    </source>
</evidence>